<proteinExistence type="predicted"/>
<evidence type="ECO:0000313" key="3">
    <source>
        <dbReference type="Proteomes" id="UP000186309"/>
    </source>
</evidence>
<dbReference type="STRING" id="1387353.BSF38_03175"/>
<gene>
    <name evidence="2" type="ORF">BSF38_03175</name>
</gene>
<dbReference type="InterPro" id="IPR041049">
    <property type="entry name" value="DUF5615"/>
</dbReference>
<name>A0A1U7CRS5_9BACT</name>
<protein>
    <recommendedName>
        <fullName evidence="1">DUF5615 domain-containing protein</fullName>
    </recommendedName>
</protein>
<sequence length="111" mass="12287">MPRTIRFHLDENCSKSICEGLRRRGVDVSTTPEAGLAGSGDEQQLAHCLANGRVLFTQDRDFLRLDAQGVPHAGVVYCVKDTKSVGELIQCLVLIWEIYEPADLAGRVEYP</sequence>
<dbReference type="EMBL" id="CP019082">
    <property type="protein sequence ID" value="APW61650.1"/>
    <property type="molecule type" value="Genomic_DNA"/>
</dbReference>
<dbReference type="RefSeq" id="WP_076347170.1">
    <property type="nucleotide sequence ID" value="NZ_CP019082.1"/>
</dbReference>
<dbReference type="OrthoDB" id="280265at2"/>
<evidence type="ECO:0000259" key="1">
    <source>
        <dbReference type="Pfam" id="PF18480"/>
    </source>
</evidence>
<dbReference type="Pfam" id="PF18480">
    <property type="entry name" value="DUF5615"/>
    <property type="match status" value="1"/>
</dbReference>
<dbReference type="Proteomes" id="UP000186309">
    <property type="component" value="Chromosome"/>
</dbReference>
<organism evidence="2 3">
    <name type="scientific">Paludisphaera borealis</name>
    <dbReference type="NCBI Taxonomy" id="1387353"/>
    <lineage>
        <taxon>Bacteria</taxon>
        <taxon>Pseudomonadati</taxon>
        <taxon>Planctomycetota</taxon>
        <taxon>Planctomycetia</taxon>
        <taxon>Isosphaerales</taxon>
        <taxon>Isosphaeraceae</taxon>
        <taxon>Paludisphaera</taxon>
    </lineage>
</organism>
<dbReference type="KEGG" id="pbor:BSF38_03175"/>
<feature type="domain" description="DUF5615" evidence="1">
    <location>
        <begin position="6"/>
        <end position="97"/>
    </location>
</feature>
<dbReference type="AlphaFoldDB" id="A0A1U7CRS5"/>
<reference evidence="3" key="1">
    <citation type="submission" date="2016-12" db="EMBL/GenBank/DDBJ databases">
        <title>Comparative genomics of four Isosphaeraceae planctomycetes: a common pool of plasmids and glycoside hydrolase genes.</title>
        <authorList>
            <person name="Ivanova A."/>
        </authorList>
    </citation>
    <scope>NUCLEOTIDE SEQUENCE [LARGE SCALE GENOMIC DNA]</scope>
    <source>
        <strain evidence="3">PX4</strain>
    </source>
</reference>
<accession>A0A1U7CRS5</accession>
<keyword evidence="3" id="KW-1185">Reference proteome</keyword>
<evidence type="ECO:0000313" key="2">
    <source>
        <dbReference type="EMBL" id="APW61650.1"/>
    </source>
</evidence>